<keyword evidence="1" id="KW-0460">Magnesium</keyword>
<dbReference type="PANTHER" id="PTHR33254">
    <property type="entry name" value="4-HYDROXY-4-METHYL-2-OXOGLUTARATE ALDOLASE 3-RELATED"/>
    <property type="match status" value="1"/>
</dbReference>
<dbReference type="Gene3D" id="3.50.30.40">
    <property type="entry name" value="Ribonuclease E inhibitor RraA/RraA-like"/>
    <property type="match status" value="1"/>
</dbReference>
<sequence>MSSTPAPSQDTLDKLRAVGTATVSMQLLKRGLRHVSVNGVKPLRPDQGCVVGPAYTLRFLPLREDLSDPAVLGAPGYGPRVAIETCPEGAILVVEARGIATTGTIGDILTARLAKRGVAGMVVDGAVRDGAGVSATGFDVWCLGAAPPASITQLSGGDVEIPVACGDVTVFPGDVIVCDGDGAVVIPAKLAAEVAEDSVEQDRFERWVQARVEEGRATIGLYPPNAETKAEYEAWKTSGGQ</sequence>
<name>A0A8G2BKY6_9PROT</name>
<dbReference type="GO" id="GO:0046872">
    <property type="term" value="F:metal ion binding"/>
    <property type="evidence" value="ECO:0007669"/>
    <property type="project" value="UniProtKB-KW"/>
</dbReference>
<dbReference type="AlphaFoldDB" id="A0A8G2BKY6"/>
<proteinExistence type="predicted"/>
<reference evidence="2 3" key="1">
    <citation type="submission" date="2016-10" db="EMBL/GenBank/DDBJ databases">
        <authorList>
            <person name="Varghese N."/>
            <person name="Submissions S."/>
        </authorList>
    </citation>
    <scope>NUCLEOTIDE SEQUENCE [LARGE SCALE GENOMIC DNA]</scope>
    <source>
        <strain evidence="2 3">DSM 18839</strain>
    </source>
</reference>
<accession>A0A8G2BKY6</accession>
<keyword evidence="3" id="KW-1185">Reference proteome</keyword>
<dbReference type="SUPFAM" id="SSF89562">
    <property type="entry name" value="RraA-like"/>
    <property type="match status" value="1"/>
</dbReference>
<dbReference type="Proteomes" id="UP000198615">
    <property type="component" value="Unassembled WGS sequence"/>
</dbReference>
<dbReference type="EMBL" id="FNBW01000008">
    <property type="protein sequence ID" value="SDF96361.1"/>
    <property type="molecule type" value="Genomic_DNA"/>
</dbReference>
<feature type="binding site" evidence="1">
    <location>
        <position position="129"/>
    </location>
    <ligand>
        <name>Mg(2+)</name>
        <dbReference type="ChEBI" id="CHEBI:18420"/>
    </ligand>
</feature>
<protein>
    <submittedName>
        <fullName evidence="2">Regulator of RNase E activity RraA</fullName>
    </submittedName>
</protein>
<keyword evidence="1" id="KW-0479">Metal-binding</keyword>
<dbReference type="Pfam" id="PF03737">
    <property type="entry name" value="RraA-like"/>
    <property type="match status" value="1"/>
</dbReference>
<dbReference type="OrthoDB" id="9805307at2"/>
<evidence type="ECO:0000313" key="2">
    <source>
        <dbReference type="EMBL" id="SDF96361.1"/>
    </source>
</evidence>
<comment type="cofactor">
    <cofactor evidence="1">
        <name>Mg(2+)</name>
        <dbReference type="ChEBI" id="CHEBI:18420"/>
    </cofactor>
</comment>
<dbReference type="PANTHER" id="PTHR33254:SF16">
    <property type="entry name" value="BLR3842 PROTEIN"/>
    <property type="match status" value="1"/>
</dbReference>
<comment type="caution">
    <text evidence="2">The sequence shown here is derived from an EMBL/GenBank/DDBJ whole genome shotgun (WGS) entry which is preliminary data.</text>
</comment>
<gene>
    <name evidence="2" type="ORF">SAMN05660686_02927</name>
</gene>
<dbReference type="CDD" id="cd16841">
    <property type="entry name" value="RraA_family"/>
    <property type="match status" value="1"/>
</dbReference>
<dbReference type="RefSeq" id="WP_093151314.1">
    <property type="nucleotide sequence ID" value="NZ_FNBW01000008.1"/>
</dbReference>
<dbReference type="InterPro" id="IPR005493">
    <property type="entry name" value="RraA/RraA-like"/>
</dbReference>
<organism evidence="2 3">
    <name type="scientific">Thalassobaculum litoreum DSM 18839</name>
    <dbReference type="NCBI Taxonomy" id="1123362"/>
    <lineage>
        <taxon>Bacteria</taxon>
        <taxon>Pseudomonadati</taxon>
        <taxon>Pseudomonadota</taxon>
        <taxon>Alphaproteobacteria</taxon>
        <taxon>Rhodospirillales</taxon>
        <taxon>Thalassobaculaceae</taxon>
        <taxon>Thalassobaculum</taxon>
    </lineage>
</organism>
<dbReference type="NCBIfam" id="NF006093">
    <property type="entry name" value="PRK08245.1"/>
    <property type="match status" value="1"/>
</dbReference>
<dbReference type="InterPro" id="IPR036704">
    <property type="entry name" value="RraA/RraA-like_sf"/>
</dbReference>
<evidence type="ECO:0000256" key="1">
    <source>
        <dbReference type="PIRSR" id="PIRSR605493-1"/>
    </source>
</evidence>
<feature type="binding site" evidence="1">
    <location>
        <begin position="106"/>
        <end position="109"/>
    </location>
    <ligand>
        <name>substrate</name>
    </ligand>
</feature>
<evidence type="ECO:0000313" key="3">
    <source>
        <dbReference type="Proteomes" id="UP000198615"/>
    </source>
</evidence>
<feature type="binding site" evidence="1">
    <location>
        <position position="128"/>
    </location>
    <ligand>
        <name>substrate</name>
    </ligand>
</feature>